<proteinExistence type="predicted"/>
<gene>
    <name evidence="1" type="ORF">FA13DRAFT_1723903</name>
</gene>
<evidence type="ECO:0000313" key="1">
    <source>
        <dbReference type="EMBL" id="TEB39698.1"/>
    </source>
</evidence>
<evidence type="ECO:0000313" key="2">
    <source>
        <dbReference type="Proteomes" id="UP000298030"/>
    </source>
</evidence>
<dbReference type="AlphaFoldDB" id="A0A4Y7U0W5"/>
<dbReference type="Proteomes" id="UP000298030">
    <property type="component" value="Unassembled WGS sequence"/>
</dbReference>
<accession>A0A4Y7U0W5</accession>
<organism evidence="1 2">
    <name type="scientific">Coprinellus micaceus</name>
    <name type="common">Glistening ink-cap mushroom</name>
    <name type="synonym">Coprinus micaceus</name>
    <dbReference type="NCBI Taxonomy" id="71717"/>
    <lineage>
        <taxon>Eukaryota</taxon>
        <taxon>Fungi</taxon>
        <taxon>Dikarya</taxon>
        <taxon>Basidiomycota</taxon>
        <taxon>Agaricomycotina</taxon>
        <taxon>Agaricomycetes</taxon>
        <taxon>Agaricomycetidae</taxon>
        <taxon>Agaricales</taxon>
        <taxon>Agaricineae</taxon>
        <taxon>Psathyrellaceae</taxon>
        <taxon>Coprinellus</taxon>
    </lineage>
</organism>
<reference evidence="1 2" key="1">
    <citation type="journal article" date="2019" name="Nat. Ecol. Evol.">
        <title>Megaphylogeny resolves global patterns of mushroom evolution.</title>
        <authorList>
            <person name="Varga T."/>
            <person name="Krizsan K."/>
            <person name="Foldi C."/>
            <person name="Dima B."/>
            <person name="Sanchez-Garcia M."/>
            <person name="Sanchez-Ramirez S."/>
            <person name="Szollosi G.J."/>
            <person name="Szarkandi J.G."/>
            <person name="Papp V."/>
            <person name="Albert L."/>
            <person name="Andreopoulos W."/>
            <person name="Angelini C."/>
            <person name="Antonin V."/>
            <person name="Barry K.W."/>
            <person name="Bougher N.L."/>
            <person name="Buchanan P."/>
            <person name="Buyck B."/>
            <person name="Bense V."/>
            <person name="Catcheside P."/>
            <person name="Chovatia M."/>
            <person name="Cooper J."/>
            <person name="Damon W."/>
            <person name="Desjardin D."/>
            <person name="Finy P."/>
            <person name="Geml J."/>
            <person name="Haridas S."/>
            <person name="Hughes K."/>
            <person name="Justo A."/>
            <person name="Karasinski D."/>
            <person name="Kautmanova I."/>
            <person name="Kiss B."/>
            <person name="Kocsube S."/>
            <person name="Kotiranta H."/>
            <person name="LaButti K.M."/>
            <person name="Lechner B.E."/>
            <person name="Liimatainen K."/>
            <person name="Lipzen A."/>
            <person name="Lukacs Z."/>
            <person name="Mihaltcheva S."/>
            <person name="Morgado L.N."/>
            <person name="Niskanen T."/>
            <person name="Noordeloos M.E."/>
            <person name="Ohm R.A."/>
            <person name="Ortiz-Santana B."/>
            <person name="Ovrebo C."/>
            <person name="Racz N."/>
            <person name="Riley R."/>
            <person name="Savchenko A."/>
            <person name="Shiryaev A."/>
            <person name="Soop K."/>
            <person name="Spirin V."/>
            <person name="Szebenyi C."/>
            <person name="Tomsovsky M."/>
            <person name="Tulloss R.E."/>
            <person name="Uehling J."/>
            <person name="Grigoriev I.V."/>
            <person name="Vagvolgyi C."/>
            <person name="Papp T."/>
            <person name="Martin F.M."/>
            <person name="Miettinen O."/>
            <person name="Hibbett D.S."/>
            <person name="Nagy L.G."/>
        </authorList>
    </citation>
    <scope>NUCLEOTIDE SEQUENCE [LARGE SCALE GENOMIC DNA]</scope>
    <source>
        <strain evidence="1 2">FP101781</strain>
    </source>
</reference>
<protein>
    <submittedName>
        <fullName evidence="1">Uncharacterized protein</fullName>
    </submittedName>
</protein>
<sequence length="86" mass="9539">MRIPTSGWRVCDSTSKGWGRFRCPPLDFASAPPVYRPTFQASTLRRCVRLSLAADACVDSRRVQELFRFMGASPCIPTVGTRGTKS</sequence>
<comment type="caution">
    <text evidence="1">The sequence shown here is derived from an EMBL/GenBank/DDBJ whole genome shotgun (WGS) entry which is preliminary data.</text>
</comment>
<name>A0A4Y7U0W5_COPMI</name>
<dbReference type="EMBL" id="QPFP01000001">
    <property type="protein sequence ID" value="TEB39698.1"/>
    <property type="molecule type" value="Genomic_DNA"/>
</dbReference>
<keyword evidence="2" id="KW-1185">Reference proteome</keyword>